<sequence length="254" mass="29710">MAEPTLTALKEVEERLEHRVVEKIEKHIVELACEIQKTLGESLRNTMEELMRRIKQDSERSPKNGSFNTNEQEHTQGVRCFVSGDKNLNSSHFAYETALSRVDFPRFSGKNVMSWINQCGTYFLCNGTLEEFKVELVNAHFEGRTLQWHDVVKSNWNSSWCKWDEYVKYLVEQYGSVNDDSIMELMNLRQKGSMTKYHQDFNAIITKLDLSEEYTLSYFLDGLRQDIQLLVRVFQPQTMMKIFTLAKTYEAANT</sequence>
<dbReference type="InterPro" id="IPR005162">
    <property type="entry name" value="Retrotrans_gag_dom"/>
</dbReference>
<evidence type="ECO:0000313" key="3">
    <source>
        <dbReference type="Proteomes" id="UP000447434"/>
    </source>
</evidence>
<keyword evidence="3" id="KW-1185">Reference proteome</keyword>
<evidence type="ECO:0000259" key="1">
    <source>
        <dbReference type="Pfam" id="PF03732"/>
    </source>
</evidence>
<protein>
    <submittedName>
        <fullName evidence="2">Putative succinate dehydrogenase (Quinone)</fullName>
    </submittedName>
</protein>
<dbReference type="Pfam" id="PF03732">
    <property type="entry name" value="Retrotrans_gag"/>
    <property type="match status" value="1"/>
</dbReference>
<feature type="domain" description="Retrotransposon gag" evidence="1">
    <location>
        <begin position="136"/>
        <end position="225"/>
    </location>
</feature>
<dbReference type="Proteomes" id="UP000447434">
    <property type="component" value="Chromosome 23"/>
</dbReference>
<name>A0A6A4MWR2_LUPAL</name>
<dbReference type="AlphaFoldDB" id="A0A6A4MWR2"/>
<dbReference type="EMBL" id="WOCE01000023">
    <property type="protein sequence ID" value="KAE9587436.1"/>
    <property type="molecule type" value="Genomic_DNA"/>
</dbReference>
<proteinExistence type="predicted"/>
<organism evidence="2 3">
    <name type="scientific">Lupinus albus</name>
    <name type="common">White lupine</name>
    <name type="synonym">Lupinus termis</name>
    <dbReference type="NCBI Taxonomy" id="3870"/>
    <lineage>
        <taxon>Eukaryota</taxon>
        <taxon>Viridiplantae</taxon>
        <taxon>Streptophyta</taxon>
        <taxon>Embryophyta</taxon>
        <taxon>Tracheophyta</taxon>
        <taxon>Spermatophyta</taxon>
        <taxon>Magnoliopsida</taxon>
        <taxon>eudicotyledons</taxon>
        <taxon>Gunneridae</taxon>
        <taxon>Pentapetalae</taxon>
        <taxon>rosids</taxon>
        <taxon>fabids</taxon>
        <taxon>Fabales</taxon>
        <taxon>Fabaceae</taxon>
        <taxon>Papilionoideae</taxon>
        <taxon>50 kb inversion clade</taxon>
        <taxon>genistoids sensu lato</taxon>
        <taxon>core genistoids</taxon>
        <taxon>Genisteae</taxon>
        <taxon>Lupinus</taxon>
    </lineage>
</organism>
<reference evidence="3" key="1">
    <citation type="journal article" date="2020" name="Nat. Commun.">
        <title>Genome sequence of the cluster root forming white lupin.</title>
        <authorList>
            <person name="Hufnagel B."/>
            <person name="Marques A."/>
            <person name="Soriano A."/>
            <person name="Marques L."/>
            <person name="Divol F."/>
            <person name="Doumas P."/>
            <person name="Sallet E."/>
            <person name="Mancinotti D."/>
            <person name="Carrere S."/>
            <person name="Marande W."/>
            <person name="Arribat S."/>
            <person name="Keller J."/>
            <person name="Huneau C."/>
            <person name="Blein T."/>
            <person name="Aime D."/>
            <person name="Laguerre M."/>
            <person name="Taylor J."/>
            <person name="Schubert V."/>
            <person name="Nelson M."/>
            <person name="Geu-Flores F."/>
            <person name="Crespi M."/>
            <person name="Gallardo-Guerrero K."/>
            <person name="Delaux P.-M."/>
            <person name="Salse J."/>
            <person name="Berges H."/>
            <person name="Guyot R."/>
            <person name="Gouzy J."/>
            <person name="Peret B."/>
        </authorList>
    </citation>
    <scope>NUCLEOTIDE SEQUENCE [LARGE SCALE GENOMIC DNA]</scope>
    <source>
        <strain evidence="3">cv. Amiga</strain>
    </source>
</reference>
<accession>A0A6A4MWR2</accession>
<dbReference type="OrthoDB" id="1434596at2759"/>
<comment type="caution">
    <text evidence="2">The sequence shown here is derived from an EMBL/GenBank/DDBJ whole genome shotgun (WGS) entry which is preliminary data.</text>
</comment>
<gene>
    <name evidence="2" type="ORF">Lalb_Chr23g0273591</name>
</gene>
<evidence type="ECO:0000313" key="2">
    <source>
        <dbReference type="EMBL" id="KAE9587436.1"/>
    </source>
</evidence>